<keyword evidence="8 12" id="KW-0378">Hydrolase</keyword>
<organism evidence="13 14">
    <name type="scientific">Hyphobacterium lacteum</name>
    <dbReference type="NCBI Taxonomy" id="3116575"/>
    <lineage>
        <taxon>Bacteria</taxon>
        <taxon>Pseudomonadati</taxon>
        <taxon>Pseudomonadota</taxon>
        <taxon>Alphaproteobacteria</taxon>
        <taxon>Maricaulales</taxon>
        <taxon>Maricaulaceae</taxon>
        <taxon>Hyphobacterium</taxon>
    </lineage>
</organism>
<comment type="catalytic activity">
    <reaction evidence="11 12">
        <text>a UDP-3-O-[(3R)-3-hydroxyacyl]-N-acetyl-alpha-D-glucosamine + H2O = a UDP-3-O-[(3R)-3-hydroxyacyl]-alpha-D-glucosamine + acetate</text>
        <dbReference type="Rhea" id="RHEA:67816"/>
        <dbReference type="ChEBI" id="CHEBI:15377"/>
        <dbReference type="ChEBI" id="CHEBI:30089"/>
        <dbReference type="ChEBI" id="CHEBI:137740"/>
        <dbReference type="ChEBI" id="CHEBI:173225"/>
        <dbReference type="EC" id="3.5.1.108"/>
    </reaction>
</comment>
<dbReference type="PANTHER" id="PTHR33694">
    <property type="entry name" value="UDP-3-O-ACYL-N-ACETYLGLUCOSAMINE DEACETYLASE 1, MITOCHONDRIAL-RELATED"/>
    <property type="match status" value="1"/>
</dbReference>
<comment type="caution">
    <text evidence="13">The sequence shown here is derived from an EMBL/GenBank/DDBJ whole genome shotgun (WGS) entry which is preliminary data.</text>
</comment>
<evidence type="ECO:0000256" key="1">
    <source>
        <dbReference type="ARBA" id="ARBA00001947"/>
    </source>
</evidence>
<sequence>MSNRKTLAAVSVCAGIGLHSGKRVRMVLKPASPGTGIHFVRTDLTGDNRIAARIANVTTVRLGTTIANEAGASVATVEHLMSALAGLGVDDAVVEIDGPETPAMDGSAAPFVELIRQAGLKESAAPLRVMRILKPVSIEMQGRTATFLPSIKPAIDVEISFPHPTVGRQRYAFDISDQIFSEDVAAARTFGFRKDVEAMHAAGLALGGSMDNAVVIDDGGIANPEGLRFADEFARHKALDALGDLSLAGAPIFGRYFAHQPGHALNVAAVRALMADTSAWRMVSYADADEALEAASVDG</sequence>
<keyword evidence="6 12" id="KW-0441">Lipid A biosynthesis</keyword>
<evidence type="ECO:0000256" key="5">
    <source>
        <dbReference type="ARBA" id="ARBA00022516"/>
    </source>
</evidence>
<evidence type="ECO:0000256" key="11">
    <source>
        <dbReference type="ARBA" id="ARBA00024535"/>
    </source>
</evidence>
<dbReference type="InterPro" id="IPR015870">
    <property type="entry name" value="UDP-acyl_N-AcGlcN_deAcase_N"/>
</dbReference>
<feature type="binding site" evidence="12">
    <location>
        <position position="79"/>
    </location>
    <ligand>
        <name>Zn(2+)</name>
        <dbReference type="ChEBI" id="CHEBI:29105"/>
    </ligand>
</feature>
<feature type="active site" description="Proton donor" evidence="12">
    <location>
        <position position="263"/>
    </location>
</feature>
<reference evidence="13 14" key="1">
    <citation type="submission" date="2024-01" db="EMBL/GenBank/DDBJ databases">
        <title>Hyphobacterium bacterium isolated from marine sediment.</title>
        <authorList>
            <person name="Zhao S."/>
        </authorList>
    </citation>
    <scope>NUCLEOTIDE SEQUENCE [LARGE SCALE GENOMIC DNA]</scope>
    <source>
        <strain evidence="14">HN65</strain>
    </source>
</reference>
<protein>
    <recommendedName>
        <fullName evidence="4 12">UDP-3-O-acyl-N-acetylglucosamine deacetylase</fullName>
        <shortName evidence="12">UDP-3-O-acyl-GlcNAc deacetylase</shortName>
        <ecNumber evidence="4 12">3.5.1.108</ecNumber>
    </recommendedName>
    <alternativeName>
        <fullName evidence="12">UDP-3-O-[R-3-hydroxymyristoyl]-N-acetylglucosamine deacetylase</fullName>
    </alternativeName>
</protein>
<evidence type="ECO:0000256" key="6">
    <source>
        <dbReference type="ARBA" id="ARBA00022556"/>
    </source>
</evidence>
<evidence type="ECO:0000256" key="8">
    <source>
        <dbReference type="ARBA" id="ARBA00022801"/>
    </source>
</evidence>
<dbReference type="Pfam" id="PF03331">
    <property type="entry name" value="LpxC"/>
    <property type="match status" value="1"/>
</dbReference>
<feature type="binding site" evidence="12">
    <location>
        <position position="236"/>
    </location>
    <ligand>
        <name>Zn(2+)</name>
        <dbReference type="ChEBI" id="CHEBI:29105"/>
    </ligand>
</feature>
<proteinExistence type="inferred from homology"/>
<evidence type="ECO:0000256" key="12">
    <source>
        <dbReference type="HAMAP-Rule" id="MF_00388"/>
    </source>
</evidence>
<keyword evidence="5 12" id="KW-0444">Lipid biosynthesis</keyword>
<dbReference type="SUPFAM" id="SSF54211">
    <property type="entry name" value="Ribosomal protein S5 domain 2-like"/>
    <property type="match status" value="2"/>
</dbReference>
<evidence type="ECO:0000256" key="10">
    <source>
        <dbReference type="ARBA" id="ARBA00023098"/>
    </source>
</evidence>
<evidence type="ECO:0000313" key="14">
    <source>
        <dbReference type="Proteomes" id="UP001354971"/>
    </source>
</evidence>
<comment type="similarity">
    <text evidence="12">Belongs to the LpxC family.</text>
</comment>
<dbReference type="HAMAP" id="MF_00388">
    <property type="entry name" value="LpxC"/>
    <property type="match status" value="1"/>
</dbReference>
<dbReference type="GO" id="GO:0103117">
    <property type="term" value="F:UDP-3-O-acyl-N-acetylglucosamine deacetylase activity"/>
    <property type="evidence" value="ECO:0007669"/>
    <property type="project" value="UniProtKB-EC"/>
</dbReference>
<comment type="pathway">
    <text evidence="3 12">Glycolipid biosynthesis; lipid IV(A) biosynthesis; lipid IV(A) from (3R)-3-hydroxytetradecanoyl-[acyl-carrier-protein] and UDP-N-acetyl-alpha-D-glucosamine: step 2/6.</text>
</comment>
<dbReference type="InterPro" id="IPR004463">
    <property type="entry name" value="UDP-acyl_GlcNac_deAcase"/>
</dbReference>
<dbReference type="Gene3D" id="3.30.230.20">
    <property type="entry name" value="lpxc deacetylase, domain 1"/>
    <property type="match status" value="1"/>
</dbReference>
<evidence type="ECO:0000256" key="7">
    <source>
        <dbReference type="ARBA" id="ARBA00022723"/>
    </source>
</evidence>
<dbReference type="InterPro" id="IPR020568">
    <property type="entry name" value="Ribosomal_Su5_D2-typ_SF"/>
</dbReference>
<dbReference type="Gene3D" id="3.30.1700.10">
    <property type="entry name" value="lpxc deacetylase, domain 2"/>
    <property type="match status" value="1"/>
</dbReference>
<dbReference type="Proteomes" id="UP001354971">
    <property type="component" value="Unassembled WGS sequence"/>
</dbReference>
<gene>
    <name evidence="12 13" type="primary">lpxC</name>
    <name evidence="13" type="ORF">V0U79_08040</name>
</gene>
<comment type="cofactor">
    <cofactor evidence="1 12">
        <name>Zn(2+)</name>
        <dbReference type="ChEBI" id="CHEBI:29105"/>
    </cofactor>
</comment>
<dbReference type="InterPro" id="IPR011334">
    <property type="entry name" value="UDP-acyl_GlcNac_deAcase_C"/>
</dbReference>
<dbReference type="NCBIfam" id="TIGR00325">
    <property type="entry name" value="lpxC"/>
    <property type="match status" value="1"/>
</dbReference>
<comment type="function">
    <text evidence="2 12">Catalyzes the hydrolysis of UDP-3-O-myristoyl-N-acetylglucosamine to form UDP-3-O-myristoylglucosamine and acetate, the committed step in lipid A biosynthesis.</text>
</comment>
<dbReference type="EC" id="3.5.1.108" evidence="4 12"/>
<evidence type="ECO:0000313" key="13">
    <source>
        <dbReference type="EMBL" id="MEE2526314.1"/>
    </source>
</evidence>
<evidence type="ECO:0000256" key="3">
    <source>
        <dbReference type="ARBA" id="ARBA00005002"/>
    </source>
</evidence>
<keyword evidence="9 12" id="KW-0862">Zinc</keyword>
<name>A0ABU7LRU8_9PROT</name>
<dbReference type="RefSeq" id="WP_330198977.1">
    <property type="nucleotide sequence ID" value="NZ_JAZDRP010000004.1"/>
</dbReference>
<evidence type="ECO:0000256" key="9">
    <source>
        <dbReference type="ARBA" id="ARBA00022833"/>
    </source>
</evidence>
<evidence type="ECO:0000256" key="2">
    <source>
        <dbReference type="ARBA" id="ARBA00002923"/>
    </source>
</evidence>
<dbReference type="EMBL" id="JAZDRP010000004">
    <property type="protein sequence ID" value="MEE2526314.1"/>
    <property type="molecule type" value="Genomic_DNA"/>
</dbReference>
<accession>A0ABU7LRU8</accession>
<evidence type="ECO:0000256" key="4">
    <source>
        <dbReference type="ARBA" id="ARBA00012745"/>
    </source>
</evidence>
<keyword evidence="10 12" id="KW-0443">Lipid metabolism</keyword>
<keyword evidence="7 12" id="KW-0479">Metal-binding</keyword>
<dbReference type="PANTHER" id="PTHR33694:SF1">
    <property type="entry name" value="UDP-3-O-ACYL-N-ACETYLGLUCOSAMINE DEACETYLASE 1, MITOCHONDRIAL-RELATED"/>
    <property type="match status" value="1"/>
</dbReference>
<feature type="binding site" evidence="12">
    <location>
        <position position="240"/>
    </location>
    <ligand>
        <name>Zn(2+)</name>
        <dbReference type="ChEBI" id="CHEBI:29105"/>
    </ligand>
</feature>
<keyword evidence="14" id="KW-1185">Reference proteome</keyword>